<dbReference type="Gene3D" id="1.10.510.10">
    <property type="entry name" value="Transferase(Phosphotransferase) domain 1"/>
    <property type="match status" value="1"/>
</dbReference>
<dbReference type="Proteomes" id="UP000827721">
    <property type="component" value="Unassembled WGS sequence"/>
</dbReference>
<dbReference type="PROSITE" id="PS00107">
    <property type="entry name" value="PROTEIN_KINASE_ATP"/>
    <property type="match status" value="1"/>
</dbReference>
<dbReference type="InterPro" id="IPR017441">
    <property type="entry name" value="Protein_kinase_ATP_BS"/>
</dbReference>
<comment type="similarity">
    <text evidence="6">Belongs to the protein kinase superfamily.</text>
</comment>
<feature type="domain" description="Protein kinase" evidence="7">
    <location>
        <begin position="4"/>
        <end position="264"/>
    </location>
</feature>
<dbReference type="SMART" id="SM00220">
    <property type="entry name" value="S_TKc"/>
    <property type="match status" value="1"/>
</dbReference>
<dbReference type="InterPro" id="IPR008271">
    <property type="entry name" value="Ser/Thr_kinase_AS"/>
</dbReference>
<evidence type="ECO:0000256" key="4">
    <source>
        <dbReference type="ARBA" id="ARBA00022840"/>
    </source>
</evidence>
<keyword evidence="4 5" id="KW-0067">ATP-binding</keyword>
<keyword evidence="2 5" id="KW-0547">Nucleotide-binding</keyword>
<reference evidence="8 9" key="1">
    <citation type="submission" date="2021-02" db="EMBL/GenBank/DDBJ databases">
        <title>Plant Genome Project.</title>
        <authorList>
            <person name="Zhang R.-G."/>
        </authorList>
    </citation>
    <scope>NUCLEOTIDE SEQUENCE [LARGE SCALE GENOMIC DNA]</scope>
    <source>
        <tissue evidence="8">Leaves</tissue>
    </source>
</reference>
<feature type="binding site" evidence="5">
    <location>
        <position position="33"/>
    </location>
    <ligand>
        <name>ATP</name>
        <dbReference type="ChEBI" id="CHEBI:30616"/>
    </ligand>
</feature>
<protein>
    <recommendedName>
        <fullName evidence="7">Protein kinase domain-containing protein</fullName>
    </recommendedName>
</protein>
<name>A0ABQ8H7H1_9ROSI</name>
<dbReference type="InterPro" id="IPR000719">
    <property type="entry name" value="Prot_kinase_dom"/>
</dbReference>
<evidence type="ECO:0000256" key="6">
    <source>
        <dbReference type="RuleBase" id="RU000304"/>
    </source>
</evidence>
<dbReference type="Pfam" id="PF00069">
    <property type="entry name" value="Pkinase"/>
    <property type="match status" value="1"/>
</dbReference>
<dbReference type="CDD" id="cd06606">
    <property type="entry name" value="STKc_MAPKKK"/>
    <property type="match status" value="1"/>
</dbReference>
<dbReference type="PANTHER" id="PTHR48011:SF7">
    <property type="entry name" value="F10K1.14 PROTEIN"/>
    <property type="match status" value="1"/>
</dbReference>
<evidence type="ECO:0000256" key="1">
    <source>
        <dbReference type="ARBA" id="ARBA00022679"/>
    </source>
</evidence>
<evidence type="ECO:0000256" key="3">
    <source>
        <dbReference type="ARBA" id="ARBA00022777"/>
    </source>
</evidence>
<evidence type="ECO:0000313" key="8">
    <source>
        <dbReference type="EMBL" id="KAH7549870.1"/>
    </source>
</evidence>
<dbReference type="PANTHER" id="PTHR48011">
    <property type="entry name" value="CCR4-NOT TRANSCRIPTIONAL COMPLEX SUBUNIT CAF120-RELATED"/>
    <property type="match status" value="1"/>
</dbReference>
<keyword evidence="1" id="KW-0808">Transferase</keyword>
<keyword evidence="3" id="KW-0418">Kinase</keyword>
<dbReference type="EMBL" id="JAFEMO010000013">
    <property type="protein sequence ID" value="KAH7549870.1"/>
    <property type="molecule type" value="Genomic_DNA"/>
</dbReference>
<evidence type="ECO:0000313" key="9">
    <source>
        <dbReference type="Proteomes" id="UP000827721"/>
    </source>
</evidence>
<dbReference type="PROSITE" id="PS50011">
    <property type="entry name" value="PROTEIN_KINASE_DOM"/>
    <property type="match status" value="1"/>
</dbReference>
<comment type="caution">
    <text evidence="8">The sequence shown here is derived from an EMBL/GenBank/DDBJ whole genome shotgun (WGS) entry which is preliminary data.</text>
</comment>
<keyword evidence="9" id="KW-1185">Reference proteome</keyword>
<evidence type="ECO:0000256" key="5">
    <source>
        <dbReference type="PROSITE-ProRule" id="PRU10141"/>
    </source>
</evidence>
<dbReference type="InterPro" id="IPR011009">
    <property type="entry name" value="Kinase-like_dom_sf"/>
</dbReference>
<proteinExistence type="inferred from homology"/>
<dbReference type="SUPFAM" id="SSF56112">
    <property type="entry name" value="Protein kinase-like (PK-like)"/>
    <property type="match status" value="1"/>
</dbReference>
<sequence>MVSWVRGKCIGKGSFGTVNVAVKKGSGAVFAVKSVDKNACVSAQIESLENEIRILQSLETSPYVVDYLGDDESYESPTKLYRNLHLEHLPGGTVADLATTTTAYVDDDRVLRSHVYCIVSALRHIHSNGIVHCDVKGKNILVSQNSSLCKLVDFGSAKKVLTCRASVSPRGSPLWMAPEVVRGECQGPESDVWSLGCTVLEIVTGKPAWDCSGADTLSRIGFSDELPQFPTRLSELGRDFLEKCLRRDPSRRWSCDRLLQHPFLASVSPPTSSSVNTPTESSPRCVLDWVDSEFEEEEEEEEDIDVESFEESAKDRIGKLAGSSGANWDSDGWMAVREYYSNSTRIEGEKTAGISSAYSDSRRVGRMKERSVWSLLRSVVLPPLGS</sequence>
<evidence type="ECO:0000259" key="7">
    <source>
        <dbReference type="PROSITE" id="PS50011"/>
    </source>
</evidence>
<organism evidence="8 9">
    <name type="scientific">Xanthoceras sorbifolium</name>
    <dbReference type="NCBI Taxonomy" id="99658"/>
    <lineage>
        <taxon>Eukaryota</taxon>
        <taxon>Viridiplantae</taxon>
        <taxon>Streptophyta</taxon>
        <taxon>Embryophyta</taxon>
        <taxon>Tracheophyta</taxon>
        <taxon>Spermatophyta</taxon>
        <taxon>Magnoliopsida</taxon>
        <taxon>eudicotyledons</taxon>
        <taxon>Gunneridae</taxon>
        <taxon>Pentapetalae</taxon>
        <taxon>rosids</taxon>
        <taxon>malvids</taxon>
        <taxon>Sapindales</taxon>
        <taxon>Sapindaceae</taxon>
        <taxon>Xanthoceroideae</taxon>
        <taxon>Xanthoceras</taxon>
    </lineage>
</organism>
<evidence type="ECO:0000256" key="2">
    <source>
        <dbReference type="ARBA" id="ARBA00022741"/>
    </source>
</evidence>
<gene>
    <name evidence="8" type="ORF">JRO89_XS13G0096500</name>
</gene>
<dbReference type="PROSITE" id="PS00108">
    <property type="entry name" value="PROTEIN_KINASE_ST"/>
    <property type="match status" value="1"/>
</dbReference>
<keyword evidence="6" id="KW-0723">Serine/threonine-protein kinase</keyword>
<dbReference type="InterPro" id="IPR052751">
    <property type="entry name" value="Plant_MAPKKK"/>
</dbReference>
<accession>A0ABQ8H7H1</accession>